<comment type="caution">
    <text evidence="3">The sequence shown here is derived from an EMBL/GenBank/DDBJ whole genome shotgun (WGS) entry which is preliminary data.</text>
</comment>
<dbReference type="Gene3D" id="3.30.2310.20">
    <property type="entry name" value="RelE-like"/>
    <property type="match status" value="1"/>
</dbReference>
<sequence>MAALQWYLSDGGPAVAARFGQAVEQATQLLASMPQLGTPSHASPTRGWPLKRFPFTLVYRVQGERLTVIAVAHQSREPGYWVGRG</sequence>
<dbReference type="InterPro" id="IPR051803">
    <property type="entry name" value="TA_system_RelE-like_toxin"/>
</dbReference>
<evidence type="ECO:0000256" key="1">
    <source>
        <dbReference type="ARBA" id="ARBA00006226"/>
    </source>
</evidence>
<dbReference type="Proteomes" id="UP000295357">
    <property type="component" value="Unassembled WGS sequence"/>
</dbReference>
<proteinExistence type="inferred from homology"/>
<accession>A0A4R6NBM8</accession>
<organism evidence="3 4">
    <name type="scientific">Roseateles asaccharophilus</name>
    <dbReference type="NCBI Taxonomy" id="582607"/>
    <lineage>
        <taxon>Bacteria</taxon>
        <taxon>Pseudomonadati</taxon>
        <taxon>Pseudomonadota</taxon>
        <taxon>Betaproteobacteria</taxon>
        <taxon>Burkholderiales</taxon>
        <taxon>Sphaerotilaceae</taxon>
        <taxon>Roseateles</taxon>
    </lineage>
</organism>
<dbReference type="InterPro" id="IPR007712">
    <property type="entry name" value="RelE/ParE_toxin"/>
</dbReference>
<dbReference type="InterPro" id="IPR035093">
    <property type="entry name" value="RelE/ParE_toxin_dom_sf"/>
</dbReference>
<evidence type="ECO:0000313" key="4">
    <source>
        <dbReference type="Proteomes" id="UP000295357"/>
    </source>
</evidence>
<evidence type="ECO:0000256" key="2">
    <source>
        <dbReference type="ARBA" id="ARBA00022649"/>
    </source>
</evidence>
<comment type="similarity">
    <text evidence="1">Belongs to the RelE toxin family.</text>
</comment>
<protein>
    <submittedName>
        <fullName evidence="3">Plasmid stabilization system protein ParE</fullName>
    </submittedName>
</protein>
<keyword evidence="4" id="KW-1185">Reference proteome</keyword>
<dbReference type="AlphaFoldDB" id="A0A4R6NBM8"/>
<reference evidence="3 4" key="1">
    <citation type="submission" date="2019-03" db="EMBL/GenBank/DDBJ databases">
        <title>Genomic Encyclopedia of Type Strains, Phase IV (KMG-IV): sequencing the most valuable type-strain genomes for metagenomic binning, comparative biology and taxonomic classification.</title>
        <authorList>
            <person name="Goeker M."/>
        </authorList>
    </citation>
    <scope>NUCLEOTIDE SEQUENCE [LARGE SCALE GENOMIC DNA]</scope>
    <source>
        <strain evidence="3 4">DSM 25082</strain>
    </source>
</reference>
<keyword evidence="2" id="KW-1277">Toxin-antitoxin system</keyword>
<dbReference type="PANTHER" id="PTHR33755">
    <property type="entry name" value="TOXIN PARE1-RELATED"/>
    <property type="match status" value="1"/>
</dbReference>
<gene>
    <name evidence="3" type="ORF">DFR39_101848</name>
</gene>
<evidence type="ECO:0000313" key="3">
    <source>
        <dbReference type="EMBL" id="TDP13373.1"/>
    </source>
</evidence>
<dbReference type="EMBL" id="SNXE01000001">
    <property type="protein sequence ID" value="TDP13373.1"/>
    <property type="molecule type" value="Genomic_DNA"/>
</dbReference>
<dbReference type="Pfam" id="PF05016">
    <property type="entry name" value="ParE_toxin"/>
    <property type="match status" value="1"/>
</dbReference>
<name>A0A4R6NBM8_9BURK</name>